<evidence type="ECO:0000256" key="2">
    <source>
        <dbReference type="SAM" id="SignalP"/>
    </source>
</evidence>
<proteinExistence type="predicted"/>
<keyword evidence="5" id="KW-1185">Reference proteome</keyword>
<dbReference type="Gene3D" id="3.10.350.10">
    <property type="entry name" value="LysM domain"/>
    <property type="match status" value="1"/>
</dbReference>
<comment type="caution">
    <text evidence="4">The sequence shown here is derived from an EMBL/GenBank/DDBJ whole genome shotgun (WGS) entry which is preliminary data.</text>
</comment>
<keyword evidence="2" id="KW-0732">Signal</keyword>
<feature type="compositionally biased region" description="Polar residues" evidence="1">
    <location>
        <begin position="131"/>
        <end position="144"/>
    </location>
</feature>
<dbReference type="InterPro" id="IPR052196">
    <property type="entry name" value="Bact_Kbp"/>
</dbReference>
<dbReference type="OrthoDB" id="4629613at2"/>
<evidence type="ECO:0000313" key="5">
    <source>
        <dbReference type="Proteomes" id="UP000176101"/>
    </source>
</evidence>
<name>A0A1E7KK51_9ACTN</name>
<feature type="region of interest" description="Disordered" evidence="1">
    <location>
        <begin position="117"/>
        <end position="144"/>
    </location>
</feature>
<dbReference type="Pfam" id="PF01476">
    <property type="entry name" value="LysM"/>
    <property type="match status" value="1"/>
</dbReference>
<feature type="compositionally biased region" description="Low complexity" evidence="1">
    <location>
        <begin position="44"/>
        <end position="69"/>
    </location>
</feature>
<dbReference type="InterPro" id="IPR023346">
    <property type="entry name" value="Lysozyme-like_dom_sf"/>
</dbReference>
<organism evidence="4 5">
    <name type="scientific">Streptomyces oceani</name>
    <dbReference type="NCBI Taxonomy" id="1075402"/>
    <lineage>
        <taxon>Bacteria</taxon>
        <taxon>Bacillati</taxon>
        <taxon>Actinomycetota</taxon>
        <taxon>Actinomycetes</taxon>
        <taxon>Kitasatosporales</taxon>
        <taxon>Streptomycetaceae</taxon>
        <taxon>Streptomyces</taxon>
    </lineage>
</organism>
<accession>A0A1E7KK51</accession>
<feature type="domain" description="LysM" evidence="3">
    <location>
        <begin position="68"/>
        <end position="117"/>
    </location>
</feature>
<dbReference type="CDD" id="cd00118">
    <property type="entry name" value="LysM"/>
    <property type="match status" value="1"/>
</dbReference>
<reference evidence="4 5" key="1">
    <citation type="journal article" date="2016" name="Front. Microbiol.">
        <title>Comparative Genomics Analysis of Streptomyces Species Reveals Their Adaptation to the Marine Environment and Their Diversity at the Genomic Level.</title>
        <authorList>
            <person name="Tian X."/>
            <person name="Zhang Z."/>
            <person name="Yang T."/>
            <person name="Chen M."/>
            <person name="Li J."/>
            <person name="Chen F."/>
            <person name="Yang J."/>
            <person name="Li W."/>
            <person name="Zhang B."/>
            <person name="Zhang Z."/>
            <person name="Wu J."/>
            <person name="Zhang C."/>
            <person name="Long L."/>
            <person name="Xiao J."/>
        </authorList>
    </citation>
    <scope>NUCLEOTIDE SEQUENCE [LARGE SCALE GENOMIC DNA]</scope>
    <source>
        <strain evidence="4 5">SCSIO 02100</strain>
    </source>
</reference>
<dbReference type="PANTHER" id="PTHR34700">
    <property type="entry name" value="POTASSIUM BINDING PROTEIN KBP"/>
    <property type="match status" value="1"/>
</dbReference>
<dbReference type="SUPFAM" id="SSF53955">
    <property type="entry name" value="Lysozyme-like"/>
    <property type="match status" value="1"/>
</dbReference>
<evidence type="ECO:0000313" key="4">
    <source>
        <dbReference type="EMBL" id="OEV04305.1"/>
    </source>
</evidence>
<feature type="chain" id="PRO_5039726820" evidence="2">
    <location>
        <begin position="33"/>
        <end position="251"/>
    </location>
</feature>
<gene>
    <name evidence="4" type="ORF">AN216_08970</name>
</gene>
<dbReference type="SUPFAM" id="SSF54106">
    <property type="entry name" value="LysM domain"/>
    <property type="match status" value="1"/>
</dbReference>
<dbReference type="PROSITE" id="PS51782">
    <property type="entry name" value="LYSM"/>
    <property type="match status" value="1"/>
</dbReference>
<sequence length="251" mass="26301">MSRGRHRRSRLSLTSRASRMSLVLMASSAGIAAPLFTAGAANATPAPAAPNSQVQQASSEGSESAQEESYTVAAGDTLHTIAEENGVDGGWSTVYDANKDVIGGDPNLILPGQELSLSASGQPSEDDSRAEQSASGEEQSGDQQYADNLDGWINEALAIMEEEGIPGSYEGIERNIMRESGGDPSAINNTDINAQNGTPSIGLLQVIKPTFDAYHVEGTPNDQYDPVANIVAACNYAADRYGSIDNVDSAY</sequence>
<dbReference type="AlphaFoldDB" id="A0A1E7KK51"/>
<dbReference type="Proteomes" id="UP000176101">
    <property type="component" value="Unassembled WGS sequence"/>
</dbReference>
<dbReference type="SMART" id="SM00257">
    <property type="entry name" value="LysM"/>
    <property type="match status" value="1"/>
</dbReference>
<dbReference type="PATRIC" id="fig|1075402.3.peg.4616"/>
<protein>
    <submittedName>
        <fullName evidence="4">Peptidoglycan-binding protein</fullName>
    </submittedName>
</protein>
<feature type="signal peptide" evidence="2">
    <location>
        <begin position="1"/>
        <end position="32"/>
    </location>
</feature>
<dbReference type="Gene3D" id="1.10.530.10">
    <property type="match status" value="1"/>
</dbReference>
<dbReference type="InterPro" id="IPR008258">
    <property type="entry name" value="Transglycosylase_SLT_dom_1"/>
</dbReference>
<evidence type="ECO:0000256" key="1">
    <source>
        <dbReference type="SAM" id="MobiDB-lite"/>
    </source>
</evidence>
<dbReference type="InterPro" id="IPR036779">
    <property type="entry name" value="LysM_dom_sf"/>
</dbReference>
<dbReference type="PANTHER" id="PTHR34700:SF4">
    <property type="entry name" value="PHAGE-LIKE ELEMENT PBSX PROTEIN XKDP"/>
    <property type="match status" value="1"/>
</dbReference>
<feature type="region of interest" description="Disordered" evidence="1">
    <location>
        <begin position="44"/>
        <end position="71"/>
    </location>
</feature>
<dbReference type="Pfam" id="PF01464">
    <property type="entry name" value="SLT"/>
    <property type="match status" value="1"/>
</dbReference>
<dbReference type="EMBL" id="LJGU01000114">
    <property type="protein sequence ID" value="OEV04305.1"/>
    <property type="molecule type" value="Genomic_DNA"/>
</dbReference>
<dbReference type="RefSeq" id="WP_070196053.1">
    <property type="nucleotide sequence ID" value="NZ_LJGU01000114.1"/>
</dbReference>
<dbReference type="STRING" id="1075402.AN216_08970"/>
<dbReference type="InterPro" id="IPR018392">
    <property type="entry name" value="LysM"/>
</dbReference>
<evidence type="ECO:0000259" key="3">
    <source>
        <dbReference type="PROSITE" id="PS51782"/>
    </source>
</evidence>